<gene>
    <name evidence="2" type="ORF">GGX14DRAFT_389317</name>
</gene>
<feature type="compositionally biased region" description="Basic residues" evidence="1">
    <location>
        <begin position="390"/>
        <end position="403"/>
    </location>
</feature>
<reference evidence="2" key="1">
    <citation type="submission" date="2023-03" db="EMBL/GenBank/DDBJ databases">
        <title>Massive genome expansion in bonnet fungi (Mycena s.s.) driven by repeated elements and novel gene families across ecological guilds.</title>
        <authorList>
            <consortium name="Lawrence Berkeley National Laboratory"/>
            <person name="Harder C.B."/>
            <person name="Miyauchi S."/>
            <person name="Viragh M."/>
            <person name="Kuo A."/>
            <person name="Thoen E."/>
            <person name="Andreopoulos B."/>
            <person name="Lu D."/>
            <person name="Skrede I."/>
            <person name="Drula E."/>
            <person name="Henrissat B."/>
            <person name="Morin E."/>
            <person name="Kohler A."/>
            <person name="Barry K."/>
            <person name="LaButti K."/>
            <person name="Morin E."/>
            <person name="Salamov A."/>
            <person name="Lipzen A."/>
            <person name="Mereny Z."/>
            <person name="Hegedus B."/>
            <person name="Baldrian P."/>
            <person name="Stursova M."/>
            <person name="Weitz H."/>
            <person name="Taylor A."/>
            <person name="Grigoriev I.V."/>
            <person name="Nagy L.G."/>
            <person name="Martin F."/>
            <person name="Kauserud H."/>
        </authorList>
    </citation>
    <scope>NUCLEOTIDE SEQUENCE</scope>
    <source>
        <strain evidence="2">9144</strain>
    </source>
</reference>
<evidence type="ECO:0000256" key="1">
    <source>
        <dbReference type="SAM" id="MobiDB-lite"/>
    </source>
</evidence>
<accession>A0AAD6YKL8</accession>
<name>A0AAD6YKL8_9AGAR</name>
<proteinExistence type="predicted"/>
<dbReference type="AlphaFoldDB" id="A0AAD6YKL8"/>
<organism evidence="2 3">
    <name type="scientific">Mycena pura</name>
    <dbReference type="NCBI Taxonomy" id="153505"/>
    <lineage>
        <taxon>Eukaryota</taxon>
        <taxon>Fungi</taxon>
        <taxon>Dikarya</taxon>
        <taxon>Basidiomycota</taxon>
        <taxon>Agaricomycotina</taxon>
        <taxon>Agaricomycetes</taxon>
        <taxon>Agaricomycetidae</taxon>
        <taxon>Agaricales</taxon>
        <taxon>Marasmiineae</taxon>
        <taxon>Mycenaceae</taxon>
        <taxon>Mycena</taxon>
    </lineage>
</organism>
<keyword evidence="3" id="KW-1185">Reference proteome</keyword>
<protein>
    <submittedName>
        <fullName evidence="2">Uncharacterized protein</fullName>
    </submittedName>
</protein>
<comment type="caution">
    <text evidence="2">The sequence shown here is derived from an EMBL/GenBank/DDBJ whole genome shotgun (WGS) entry which is preliminary data.</text>
</comment>
<sequence length="403" mass="43562">MLGAARGGKTTQGGGSGATGAAAVLAPMWRHFILGAANLTWGAAISLSHGGGNVTQTFCHSLAAPAITGVSQTGSVKARTRRRRGWRADGGDGVQRACAACRGCMDAARVTCTLHTARVACRQRGAAGAEGGGDVPVQIQRAAAYRQTTVYRQMQRAGAEAEEPKLRQRSWGTELGHKLGVESRGVLLVFCEERIPGVHLHQFASLHSEIRWSIQGSLRWMKGCFFEPSPALDAMLNAALGELSAHELMRADPLVNRNIWGPGSVLFRLLAIQHSLGEPWNLNGDTFLNIQAGRLRLSPLRAVEGLNAMWLAFDPVVQIIPALPVVNIRHNGRAIVSLQDLPGLEQRGEKRTFVGEDILGHGLVSKRRKKMGSNKTMGSKKYEPKPTPPHARRSTRLKGKKRE</sequence>
<dbReference type="Proteomes" id="UP001219525">
    <property type="component" value="Unassembled WGS sequence"/>
</dbReference>
<feature type="region of interest" description="Disordered" evidence="1">
    <location>
        <begin position="364"/>
        <end position="403"/>
    </location>
</feature>
<evidence type="ECO:0000313" key="3">
    <source>
        <dbReference type="Proteomes" id="UP001219525"/>
    </source>
</evidence>
<dbReference type="EMBL" id="JARJCW010000009">
    <property type="protein sequence ID" value="KAJ7220935.1"/>
    <property type="molecule type" value="Genomic_DNA"/>
</dbReference>
<evidence type="ECO:0000313" key="2">
    <source>
        <dbReference type="EMBL" id="KAJ7220935.1"/>
    </source>
</evidence>